<accession>A0ABM9WZ43</accession>
<evidence type="ECO:0000256" key="1">
    <source>
        <dbReference type="SAM" id="Phobius"/>
    </source>
</evidence>
<feature type="transmembrane region" description="Helical" evidence="1">
    <location>
        <begin position="12"/>
        <end position="36"/>
    </location>
</feature>
<gene>
    <name evidence="2" type="ORF">VEx25_A1118</name>
</gene>
<organism evidence="2 3">
    <name type="scientific">Vibrio antiquarius (strain Ex25)</name>
    <dbReference type="NCBI Taxonomy" id="150340"/>
    <lineage>
        <taxon>Bacteria</taxon>
        <taxon>Pseudomonadati</taxon>
        <taxon>Pseudomonadota</taxon>
        <taxon>Gammaproteobacteria</taxon>
        <taxon>Vibrionales</taxon>
        <taxon>Vibrionaceae</taxon>
        <taxon>Vibrio</taxon>
        <taxon>Vibrio diabolicus subgroup</taxon>
    </lineage>
</organism>
<dbReference type="Proteomes" id="UP000242664">
    <property type="component" value="Unassembled WGS sequence"/>
</dbReference>
<keyword evidence="1" id="KW-1133">Transmembrane helix</keyword>
<protein>
    <recommendedName>
        <fullName evidence="4">Lipoprotein</fullName>
    </recommendedName>
</protein>
<reference evidence="3" key="1">
    <citation type="submission" date="2006-10" db="EMBL/GenBank/DDBJ databases">
        <authorList>
            <person name="Heidelberg J."/>
            <person name="Sebastian Y."/>
        </authorList>
    </citation>
    <scope>NUCLEOTIDE SEQUENCE [LARGE SCALE GENOMIC DNA]</scope>
    <source>
        <strain evidence="3">EX25</strain>
    </source>
</reference>
<dbReference type="EMBL" id="DS267809">
    <property type="protein sequence ID" value="EDN58690.1"/>
    <property type="molecule type" value="Genomic_DNA"/>
</dbReference>
<evidence type="ECO:0008006" key="4">
    <source>
        <dbReference type="Google" id="ProtNLM"/>
    </source>
</evidence>
<proteinExistence type="predicted"/>
<evidence type="ECO:0000313" key="2">
    <source>
        <dbReference type="EMBL" id="EDN58690.1"/>
    </source>
</evidence>
<keyword evidence="1" id="KW-0472">Membrane</keyword>
<keyword evidence="3" id="KW-1185">Reference proteome</keyword>
<name>A0ABM9WZ43_VIBAE</name>
<sequence>MKRKRFHDEIFGLDVICSFFGCVFLVLFYVGDLFLLKLAFLMV</sequence>
<evidence type="ECO:0000313" key="3">
    <source>
        <dbReference type="Proteomes" id="UP000242664"/>
    </source>
</evidence>
<keyword evidence="1" id="KW-0812">Transmembrane</keyword>